<evidence type="ECO:0000256" key="6">
    <source>
        <dbReference type="ARBA" id="ARBA00022958"/>
    </source>
</evidence>
<dbReference type="Pfam" id="PF02386">
    <property type="entry name" value="TrkH"/>
    <property type="match status" value="1"/>
</dbReference>
<evidence type="ECO:0000256" key="11">
    <source>
        <dbReference type="SAM" id="MobiDB-lite"/>
    </source>
</evidence>
<evidence type="ECO:0000256" key="3">
    <source>
        <dbReference type="ARBA" id="ARBA00022448"/>
    </source>
</evidence>
<keyword evidence="3 10" id="KW-0813">Transport</keyword>
<dbReference type="GO" id="GO:0005886">
    <property type="term" value="C:plasma membrane"/>
    <property type="evidence" value="ECO:0007669"/>
    <property type="project" value="InterPro"/>
</dbReference>
<sequence>MLEGTRYFLWEQLKAAKPAFVSKKPHFNFISVHYFWIIGATIVASIAIYASGQGQLAYIDALMFGSGANTQAGLNPVDVDKLNGFQQGMIYLFAMLSNPITMHSCVVFLRLYWFEKRFQSWVREIRLRRPTFTKSKSKGRPDVEQARSAQGVNGRNITVMPHHGRTPRLTNDGILLEGGPDQDPKPAAGVAKSDESDTTTVTDEKSNGGAVGGPDAAPAENADQSAGTTGSGQPLEEHSFDERRNSNNAHTAISFAGTVKRSDGMGEDALKVPQRRTNAEHIAILERQRQEDSEVLRIPGPRDAERGEGPRRLEAEESQDDDENALARLRTVDSRLDQNAAGPSQRRGRNPTITIAEPEWRHRKEELAEDARAAAGTLESLRFRKPRILNSGQKRYHEDGEERQSQPHHAGRTRTMDTIRSVLSRDKQDDMPYLSYTPTMARNSNFVGLTLEQREELGGIEYRSLRTLALILLFYFWGFHVIILGCLLPYILHNNTYGKVVEDAGVTRTWWAFFTSNVAFMDVGFTLTPDSMISFQKSQFVLMIMWFFIIIGNTGFPVMLRFLIWVCAQVVPRGSGVWEELRFLLDHPRRCFTLLFPSGPNWWLFWILVVLNALDLLFFLVLDLGSEPIARLPLHNRVVIGFFQAASTRTAGFSAVSLPELNPAMPVLYMIMMYISVFPIAISIRRTNVYEEKSLGVYHDRNLEDDADAPALNYVGSHLRRQLSFDLWYVFLGFFIITISEGTKIQNGDFGLFDVLFEVVSAYGTVGLSMGAKGVNASLCSQFSVVGKLVIIAMQIRGRHRGLPYGLDRAVLLPSESRFRKEAEEAEAMLARVSTGVSGATTSGMQRQPTNTNTVRSRSKSRERPSSNVISQFLHPGPVVHRDTSVTYHHRTGSGDSRGPYLGPRTNTEPVIEDDMEELAELNSGESARFNKPRRVETAPEF</sequence>
<dbReference type="EMBL" id="JAQHRD010000001">
    <property type="protein sequence ID" value="KAJ6446515.1"/>
    <property type="molecule type" value="Genomic_DNA"/>
</dbReference>
<feature type="region of interest" description="Disordered" evidence="11">
    <location>
        <begin position="133"/>
        <end position="275"/>
    </location>
</feature>
<organism evidence="12 13">
    <name type="scientific">Purpureocillium lavendulum</name>
    <dbReference type="NCBI Taxonomy" id="1247861"/>
    <lineage>
        <taxon>Eukaryota</taxon>
        <taxon>Fungi</taxon>
        <taxon>Dikarya</taxon>
        <taxon>Ascomycota</taxon>
        <taxon>Pezizomycotina</taxon>
        <taxon>Sordariomycetes</taxon>
        <taxon>Hypocreomycetidae</taxon>
        <taxon>Hypocreales</taxon>
        <taxon>Ophiocordycipitaceae</taxon>
        <taxon>Purpureocillium</taxon>
    </lineage>
</organism>
<dbReference type="InterPro" id="IPR051143">
    <property type="entry name" value="TrkH_K-transport"/>
</dbReference>
<dbReference type="GO" id="GO:0030007">
    <property type="term" value="P:intracellular potassium ion homeostasis"/>
    <property type="evidence" value="ECO:0007669"/>
    <property type="project" value="UniProtKB-UniRule"/>
</dbReference>
<evidence type="ECO:0000313" key="12">
    <source>
        <dbReference type="EMBL" id="KAJ6446515.1"/>
    </source>
</evidence>
<feature type="compositionally biased region" description="Basic and acidic residues" evidence="11">
    <location>
        <begin position="395"/>
        <end position="405"/>
    </location>
</feature>
<evidence type="ECO:0000256" key="7">
    <source>
        <dbReference type="ARBA" id="ARBA00022989"/>
    </source>
</evidence>
<feature type="compositionally biased region" description="Polar residues" evidence="11">
    <location>
        <begin position="836"/>
        <end position="855"/>
    </location>
</feature>
<gene>
    <name evidence="12" type="primary">TRK</name>
    <name evidence="12" type="ORF">O9K51_01288</name>
</gene>
<dbReference type="GO" id="GO:1990573">
    <property type="term" value="P:potassium ion import across plasma membrane"/>
    <property type="evidence" value="ECO:0007669"/>
    <property type="project" value="TreeGrafter"/>
</dbReference>
<feature type="transmembrane region" description="Helical" evidence="10">
    <location>
        <begin position="540"/>
        <end position="564"/>
    </location>
</feature>
<dbReference type="InterPro" id="IPR004773">
    <property type="entry name" value="K/Na_transp_Trk1/HKT1"/>
</dbReference>
<dbReference type="PANTHER" id="PTHR31064">
    <property type="entry name" value="POTASSIUM TRANSPORT PROTEIN DDB_G0292412-RELATED"/>
    <property type="match status" value="1"/>
</dbReference>
<feature type="transmembrane region" description="Helical" evidence="10">
    <location>
        <begin position="27"/>
        <end position="50"/>
    </location>
</feature>
<keyword evidence="9 10" id="KW-0472">Membrane</keyword>
<evidence type="ECO:0000256" key="5">
    <source>
        <dbReference type="ARBA" id="ARBA00022692"/>
    </source>
</evidence>
<comment type="subcellular location">
    <subcellularLocation>
        <location evidence="1">Membrane</location>
        <topology evidence="1">Multi-pass membrane protein</topology>
    </subcellularLocation>
</comment>
<dbReference type="GO" id="GO:0140107">
    <property type="term" value="F:high-affinity potassium ion transmembrane transporter activity"/>
    <property type="evidence" value="ECO:0007669"/>
    <property type="project" value="TreeGrafter"/>
</dbReference>
<comment type="caution">
    <text evidence="12">The sequence shown here is derived from an EMBL/GenBank/DDBJ whole genome shotgun (WGS) entry which is preliminary data.</text>
</comment>
<feature type="region of interest" description="Disordered" evidence="11">
    <location>
        <begin position="888"/>
        <end position="909"/>
    </location>
</feature>
<keyword evidence="7 10" id="KW-1133">Transmembrane helix</keyword>
<name>A0AB34G4H3_9HYPO</name>
<evidence type="ECO:0000313" key="13">
    <source>
        <dbReference type="Proteomes" id="UP001163105"/>
    </source>
</evidence>
<feature type="region of interest" description="Disordered" evidence="11">
    <location>
        <begin position="287"/>
        <end position="355"/>
    </location>
</feature>
<dbReference type="PIRSF" id="PIRSF002450">
    <property type="entry name" value="K+_transpter_TRK"/>
    <property type="match status" value="1"/>
</dbReference>
<reference evidence="12" key="1">
    <citation type="submission" date="2023-01" db="EMBL/GenBank/DDBJ databases">
        <title>The growth and conidiation of Purpureocillium lavendulum are regulated by nitrogen source and histone H3K14 acetylation.</title>
        <authorList>
            <person name="Tang P."/>
            <person name="Han J."/>
            <person name="Zhang C."/>
            <person name="Tang P."/>
            <person name="Qi F."/>
            <person name="Zhang K."/>
            <person name="Liang L."/>
        </authorList>
    </citation>
    <scope>NUCLEOTIDE SEQUENCE</scope>
    <source>
        <strain evidence="12">YMF1.00683</strain>
    </source>
</reference>
<proteinExistence type="inferred from homology"/>
<evidence type="ECO:0000256" key="1">
    <source>
        <dbReference type="ARBA" id="ARBA00004141"/>
    </source>
</evidence>
<dbReference type="PANTHER" id="PTHR31064:SF30">
    <property type="entry name" value="HIGH-AFFINITY POTASSIUM TRANSPORT PROTEIN-RELATED"/>
    <property type="match status" value="1"/>
</dbReference>
<evidence type="ECO:0000256" key="8">
    <source>
        <dbReference type="ARBA" id="ARBA00023065"/>
    </source>
</evidence>
<feature type="compositionally biased region" description="Basic and acidic residues" evidence="11">
    <location>
        <begin position="260"/>
        <end position="270"/>
    </location>
</feature>
<feature type="compositionally biased region" description="Polar residues" evidence="11">
    <location>
        <begin position="147"/>
        <end position="156"/>
    </location>
</feature>
<evidence type="ECO:0000256" key="4">
    <source>
        <dbReference type="ARBA" id="ARBA00022538"/>
    </source>
</evidence>
<feature type="transmembrane region" description="Helical" evidence="10">
    <location>
        <begin position="723"/>
        <end position="740"/>
    </location>
</feature>
<evidence type="ECO:0000256" key="2">
    <source>
        <dbReference type="ARBA" id="ARBA00009137"/>
    </source>
</evidence>
<evidence type="ECO:0000256" key="9">
    <source>
        <dbReference type="ARBA" id="ARBA00023136"/>
    </source>
</evidence>
<feature type="compositionally biased region" description="Basic and acidic residues" evidence="11">
    <location>
        <begin position="287"/>
        <end position="315"/>
    </location>
</feature>
<feature type="region of interest" description="Disordered" evidence="11">
    <location>
        <begin position="389"/>
        <end position="418"/>
    </location>
</feature>
<feature type="compositionally biased region" description="Basic and acidic residues" evidence="11">
    <location>
        <begin position="235"/>
        <end position="245"/>
    </location>
</feature>
<keyword evidence="4 10" id="KW-0633">Potassium transport</keyword>
<keyword evidence="8 10" id="KW-0406">Ion transport</keyword>
<feature type="transmembrane region" description="Helical" evidence="10">
    <location>
        <begin position="603"/>
        <end position="626"/>
    </location>
</feature>
<dbReference type="NCBIfam" id="TIGR00934">
    <property type="entry name" value="2a38euk"/>
    <property type="match status" value="1"/>
</dbReference>
<dbReference type="InterPro" id="IPR015958">
    <property type="entry name" value="Trk1_fungi"/>
</dbReference>
<dbReference type="Proteomes" id="UP001163105">
    <property type="component" value="Unassembled WGS sequence"/>
</dbReference>
<keyword evidence="5 10" id="KW-0812">Transmembrane</keyword>
<comment type="similarity">
    <text evidence="2 10">Belongs to the TrkH potassium transport family.</text>
</comment>
<feature type="transmembrane region" description="Helical" evidence="10">
    <location>
        <begin position="90"/>
        <end position="113"/>
    </location>
</feature>
<feature type="transmembrane region" description="Helical" evidence="10">
    <location>
        <begin position="664"/>
        <end position="684"/>
    </location>
</feature>
<keyword evidence="6 10" id="KW-0630">Potassium</keyword>
<feature type="region of interest" description="Disordered" evidence="11">
    <location>
        <begin position="921"/>
        <end position="942"/>
    </location>
</feature>
<accession>A0AB34G4H3</accession>
<feature type="region of interest" description="Disordered" evidence="11">
    <location>
        <begin position="836"/>
        <end position="869"/>
    </location>
</feature>
<evidence type="ECO:0000256" key="10">
    <source>
        <dbReference type="PIRNR" id="PIRNR002450"/>
    </source>
</evidence>
<protein>
    <recommendedName>
        <fullName evidence="10">Potassium transport protein</fullName>
    </recommendedName>
</protein>
<dbReference type="AlphaFoldDB" id="A0AB34G4H3"/>
<dbReference type="InterPro" id="IPR003445">
    <property type="entry name" value="Cat_transpt"/>
</dbReference>
<feature type="transmembrane region" description="Helical" evidence="10">
    <location>
        <begin position="468"/>
        <end position="490"/>
    </location>
</feature>
<feature type="compositionally biased region" description="Polar residues" evidence="11">
    <location>
        <begin position="222"/>
        <end position="232"/>
    </location>
</feature>
<keyword evidence="13" id="KW-1185">Reference proteome</keyword>